<feature type="transmembrane region" description="Helical" evidence="9">
    <location>
        <begin position="286"/>
        <end position="307"/>
    </location>
</feature>
<keyword evidence="6 8" id="KW-0675">Receptor</keyword>
<dbReference type="EMBL" id="CALNXK010000055">
    <property type="protein sequence ID" value="CAH3135067.1"/>
    <property type="molecule type" value="Genomic_DNA"/>
</dbReference>
<comment type="subcellular location">
    <subcellularLocation>
        <location evidence="1">Membrane</location>
        <topology evidence="1">Multi-pass membrane protein</topology>
    </subcellularLocation>
</comment>
<evidence type="ECO:0000256" key="6">
    <source>
        <dbReference type="ARBA" id="ARBA00023170"/>
    </source>
</evidence>
<evidence type="ECO:0000256" key="1">
    <source>
        <dbReference type="ARBA" id="ARBA00004141"/>
    </source>
</evidence>
<dbReference type="Gene3D" id="1.20.1070.10">
    <property type="entry name" value="Rhodopsin 7-helix transmembrane proteins"/>
    <property type="match status" value="1"/>
</dbReference>
<evidence type="ECO:0000259" key="10">
    <source>
        <dbReference type="PROSITE" id="PS50262"/>
    </source>
</evidence>
<feature type="domain" description="G-protein coupled receptors family 1 profile" evidence="10">
    <location>
        <begin position="48"/>
        <end position="342"/>
    </location>
</feature>
<dbReference type="PRINTS" id="PR00237">
    <property type="entry name" value="GPCRRHODOPSN"/>
</dbReference>
<evidence type="ECO:0000256" key="8">
    <source>
        <dbReference type="RuleBase" id="RU000688"/>
    </source>
</evidence>
<name>A0ABN8P942_9CNID</name>
<evidence type="ECO:0000256" key="4">
    <source>
        <dbReference type="ARBA" id="ARBA00023040"/>
    </source>
</evidence>
<dbReference type="PROSITE" id="PS50262">
    <property type="entry name" value="G_PROTEIN_RECEP_F1_2"/>
    <property type="match status" value="1"/>
</dbReference>
<keyword evidence="3 9" id="KW-1133">Transmembrane helix</keyword>
<evidence type="ECO:0000256" key="2">
    <source>
        <dbReference type="ARBA" id="ARBA00022692"/>
    </source>
</evidence>
<keyword evidence="4 8" id="KW-0297">G-protein coupled receptor</keyword>
<feature type="transmembrane region" description="Helical" evidence="9">
    <location>
        <begin position="319"/>
        <end position="345"/>
    </location>
</feature>
<evidence type="ECO:0000256" key="7">
    <source>
        <dbReference type="ARBA" id="ARBA00023224"/>
    </source>
</evidence>
<evidence type="ECO:0000313" key="12">
    <source>
        <dbReference type="Proteomes" id="UP001159405"/>
    </source>
</evidence>
<evidence type="ECO:0000256" key="3">
    <source>
        <dbReference type="ARBA" id="ARBA00022989"/>
    </source>
</evidence>
<dbReference type="InterPro" id="IPR000276">
    <property type="entry name" value="GPCR_Rhodpsn"/>
</dbReference>
<keyword evidence="5 9" id="KW-0472">Membrane</keyword>
<evidence type="ECO:0000256" key="9">
    <source>
        <dbReference type="SAM" id="Phobius"/>
    </source>
</evidence>
<feature type="transmembrane region" description="Helical" evidence="9">
    <location>
        <begin position="108"/>
        <end position="131"/>
    </location>
</feature>
<sequence length="371" mass="42351">MSSCLTTNLSQANDSTRATFEEKKMLLGNADIVKLFFEILIALFGVVGNALVIFIIVRRGKRKHAGDHFILQLAIADLGILLIAFPVVTVREKASLNWPFGRFTCLYLYPIVEIFYGASVWSIVAIAVERYRKIVSLKSSGLCSRTNSSSRFFATAVSLWVASFVLFCLPLYFAVDYHPRPDGGEWCGLKWPMLFEKIYVGWLTLFSYILPLIIISFTYVVISRVLRQSSSFIKTMKQENEDFVKKEQQGTRLGSFKNSNRLENSRSMINRKKMNRLYQNKRAKKIITPLVLVFALTMLPLNILRLALTFWPKIVPEDYFANVLFVVVVSTMFNHAANPVIYSAVSIEFRTEMKSLCHGGRGKHRSSIFSW</sequence>
<dbReference type="InterPro" id="IPR017452">
    <property type="entry name" value="GPCR_Rhodpsn_7TM"/>
</dbReference>
<dbReference type="PANTHER" id="PTHR24243:SF208">
    <property type="entry name" value="PYROKININ-1 RECEPTOR"/>
    <property type="match status" value="1"/>
</dbReference>
<comment type="caution">
    <text evidence="11">The sequence shown here is derived from an EMBL/GenBank/DDBJ whole genome shotgun (WGS) entry which is preliminary data.</text>
</comment>
<dbReference type="CDD" id="cd00637">
    <property type="entry name" value="7tm_classA_rhodopsin-like"/>
    <property type="match status" value="1"/>
</dbReference>
<reference evidence="11 12" key="1">
    <citation type="submission" date="2022-05" db="EMBL/GenBank/DDBJ databases">
        <authorList>
            <consortium name="Genoscope - CEA"/>
            <person name="William W."/>
        </authorList>
    </citation>
    <scope>NUCLEOTIDE SEQUENCE [LARGE SCALE GENOMIC DNA]</scope>
</reference>
<keyword evidence="7 8" id="KW-0807">Transducer</keyword>
<keyword evidence="12" id="KW-1185">Reference proteome</keyword>
<dbReference type="PROSITE" id="PS00237">
    <property type="entry name" value="G_PROTEIN_RECEP_F1_1"/>
    <property type="match status" value="1"/>
</dbReference>
<dbReference type="PANTHER" id="PTHR24243">
    <property type="entry name" value="G-PROTEIN COUPLED RECEPTOR"/>
    <property type="match status" value="1"/>
</dbReference>
<evidence type="ECO:0000313" key="11">
    <source>
        <dbReference type="EMBL" id="CAH3135067.1"/>
    </source>
</evidence>
<accession>A0ABN8P942</accession>
<gene>
    <name evidence="11" type="ORF">PLOB_00037740</name>
</gene>
<evidence type="ECO:0000256" key="5">
    <source>
        <dbReference type="ARBA" id="ARBA00023136"/>
    </source>
</evidence>
<feature type="transmembrane region" description="Helical" evidence="9">
    <location>
        <begin position="199"/>
        <end position="222"/>
    </location>
</feature>
<feature type="transmembrane region" description="Helical" evidence="9">
    <location>
        <begin position="152"/>
        <end position="175"/>
    </location>
</feature>
<keyword evidence="2 8" id="KW-0812">Transmembrane</keyword>
<feature type="transmembrane region" description="Helical" evidence="9">
    <location>
        <begin position="35"/>
        <end position="57"/>
    </location>
</feature>
<organism evidence="11 12">
    <name type="scientific">Porites lobata</name>
    <dbReference type="NCBI Taxonomy" id="104759"/>
    <lineage>
        <taxon>Eukaryota</taxon>
        <taxon>Metazoa</taxon>
        <taxon>Cnidaria</taxon>
        <taxon>Anthozoa</taxon>
        <taxon>Hexacorallia</taxon>
        <taxon>Scleractinia</taxon>
        <taxon>Fungiina</taxon>
        <taxon>Poritidae</taxon>
        <taxon>Porites</taxon>
    </lineage>
</organism>
<comment type="similarity">
    <text evidence="8">Belongs to the G-protein coupled receptor 1 family.</text>
</comment>
<dbReference type="Pfam" id="PF00001">
    <property type="entry name" value="7tm_1"/>
    <property type="match status" value="1"/>
</dbReference>
<proteinExistence type="inferred from homology"/>
<feature type="transmembrane region" description="Helical" evidence="9">
    <location>
        <begin position="69"/>
        <end position="88"/>
    </location>
</feature>
<protein>
    <recommendedName>
        <fullName evidence="10">G-protein coupled receptors family 1 profile domain-containing protein</fullName>
    </recommendedName>
</protein>
<dbReference type="Proteomes" id="UP001159405">
    <property type="component" value="Unassembled WGS sequence"/>
</dbReference>
<dbReference type="SUPFAM" id="SSF81321">
    <property type="entry name" value="Family A G protein-coupled receptor-like"/>
    <property type="match status" value="1"/>
</dbReference>